<reference evidence="8" key="1">
    <citation type="submission" date="2025-08" db="UniProtKB">
        <authorList>
            <consortium name="RefSeq"/>
        </authorList>
    </citation>
    <scope>IDENTIFICATION</scope>
</reference>
<keyword evidence="7" id="KW-1185">Reference proteome</keyword>
<keyword evidence="3 5" id="KW-1133">Transmembrane helix</keyword>
<dbReference type="GeneID" id="112044184"/>
<feature type="transmembrane region" description="Helical" evidence="5">
    <location>
        <begin position="242"/>
        <end position="264"/>
    </location>
</feature>
<keyword evidence="2 5" id="KW-0812">Transmembrane</keyword>
<feature type="transmembrane region" description="Helical" evidence="5">
    <location>
        <begin position="41"/>
        <end position="61"/>
    </location>
</feature>
<evidence type="ECO:0000256" key="1">
    <source>
        <dbReference type="ARBA" id="ARBA00004141"/>
    </source>
</evidence>
<dbReference type="PROSITE" id="PS50850">
    <property type="entry name" value="MFS"/>
    <property type="match status" value="1"/>
</dbReference>
<evidence type="ECO:0000313" key="8">
    <source>
        <dbReference type="RefSeq" id="XP_023935705.2"/>
    </source>
</evidence>
<feature type="transmembrane region" description="Helical" evidence="5">
    <location>
        <begin position="509"/>
        <end position="529"/>
    </location>
</feature>
<feature type="transmembrane region" description="Helical" evidence="5">
    <location>
        <begin position="359"/>
        <end position="380"/>
    </location>
</feature>
<dbReference type="PROSITE" id="PS00216">
    <property type="entry name" value="SUGAR_TRANSPORT_1"/>
    <property type="match status" value="2"/>
</dbReference>
<keyword evidence="4 5" id="KW-0472">Membrane</keyword>
<organism evidence="7 8">
    <name type="scientific">Bicyclus anynana</name>
    <name type="common">Squinting bush brown butterfly</name>
    <dbReference type="NCBI Taxonomy" id="110368"/>
    <lineage>
        <taxon>Eukaryota</taxon>
        <taxon>Metazoa</taxon>
        <taxon>Ecdysozoa</taxon>
        <taxon>Arthropoda</taxon>
        <taxon>Hexapoda</taxon>
        <taxon>Insecta</taxon>
        <taxon>Pterygota</taxon>
        <taxon>Neoptera</taxon>
        <taxon>Endopterygota</taxon>
        <taxon>Lepidoptera</taxon>
        <taxon>Glossata</taxon>
        <taxon>Ditrysia</taxon>
        <taxon>Papilionoidea</taxon>
        <taxon>Nymphalidae</taxon>
        <taxon>Satyrinae</taxon>
        <taxon>Satyrini</taxon>
        <taxon>Mycalesina</taxon>
        <taxon>Bicyclus</taxon>
    </lineage>
</organism>
<feature type="transmembrane region" description="Helical" evidence="5">
    <location>
        <begin position="445"/>
        <end position="469"/>
    </location>
</feature>
<proteinExistence type="predicted"/>
<dbReference type="Proteomes" id="UP001652582">
    <property type="component" value="Chromosome 13"/>
</dbReference>
<dbReference type="RefSeq" id="XP_023935705.2">
    <property type="nucleotide sequence ID" value="XM_024079937.2"/>
</dbReference>
<dbReference type="GO" id="GO:0016020">
    <property type="term" value="C:membrane"/>
    <property type="evidence" value="ECO:0007669"/>
    <property type="project" value="UniProtKB-SubCell"/>
</dbReference>
<dbReference type="InterPro" id="IPR036259">
    <property type="entry name" value="MFS_trans_sf"/>
</dbReference>
<sequence length="554" mass="62452">MATRKHGADDNFSNKDQTKKVNLDTILIEDIGQFGMYQFRILLLTVVFVILTAFSAMEFVFTTARINTRCLIPECEDIEEADFLPSWISNAVPGTDSSVDACHRYDSLNINTSIAECPAEWFDRHVIVKCSNYVYENSDTVVHHFGLACNEWGRTIIGSVQTFGGLVSLPITGFISDHWGRRFALSWNAINIAWLGIVRYWIDNYYWFIAVEIIKAVLGAGGFSCAYILVMELVGPKYRVPAGATINTFFSVGQIILSLIAWRVPYWKNLILALYIPQFIFISYFWIMSESVRWYMSKGRYDKAEEFLKNVARVNRRELSEKSIQLLKESAESEKVQASRDSSAREPWLAALVFRHKVILRRCCVSPVWWVASALIYYGMSINAVDLVGNRYINYVAVAAAEIPGYWLAVLLMDRIGRKPVLVGAYWTCAACQLAYIFTPADFHGAILSTYLIGKLSIAIVMMSLYIYTAEIYPTKYRHSLLAFSSMIGRIGSIVAPLTPALGASIWQYFPSTLFCVFALVAGALVFLAPETLGTRLPDTMEEASVIGVQRKTH</sequence>
<gene>
    <name evidence="8" type="primary">LOC112044184</name>
</gene>
<evidence type="ECO:0000256" key="3">
    <source>
        <dbReference type="ARBA" id="ARBA00022989"/>
    </source>
</evidence>
<feature type="transmembrane region" description="Helical" evidence="5">
    <location>
        <begin position="392"/>
        <end position="413"/>
    </location>
</feature>
<dbReference type="SUPFAM" id="SSF103473">
    <property type="entry name" value="MFS general substrate transporter"/>
    <property type="match status" value="1"/>
</dbReference>
<feature type="domain" description="Major facilitator superfamily (MFS) profile" evidence="6">
    <location>
        <begin position="109"/>
        <end position="534"/>
    </location>
</feature>
<feature type="transmembrane region" description="Helical" evidence="5">
    <location>
        <begin position="481"/>
        <end position="503"/>
    </location>
</feature>
<evidence type="ECO:0000256" key="4">
    <source>
        <dbReference type="ARBA" id="ARBA00023136"/>
    </source>
</evidence>
<dbReference type="InterPro" id="IPR005828">
    <property type="entry name" value="MFS_sugar_transport-like"/>
</dbReference>
<dbReference type="OrthoDB" id="2261376at2759"/>
<dbReference type="AlphaFoldDB" id="A0A6J1MJS1"/>
<evidence type="ECO:0000259" key="6">
    <source>
        <dbReference type="PROSITE" id="PS50850"/>
    </source>
</evidence>
<comment type="subcellular location">
    <subcellularLocation>
        <location evidence="1">Membrane</location>
        <topology evidence="1">Multi-pass membrane protein</topology>
    </subcellularLocation>
</comment>
<protein>
    <submittedName>
        <fullName evidence="8">Organic cation transporter protein-like</fullName>
    </submittedName>
</protein>
<dbReference type="GO" id="GO:0022857">
    <property type="term" value="F:transmembrane transporter activity"/>
    <property type="evidence" value="ECO:0007669"/>
    <property type="project" value="InterPro"/>
</dbReference>
<dbReference type="InterPro" id="IPR005829">
    <property type="entry name" value="Sugar_transporter_CS"/>
</dbReference>
<feature type="transmembrane region" description="Helical" evidence="5">
    <location>
        <begin position="270"/>
        <end position="288"/>
    </location>
</feature>
<name>A0A6J1MJS1_BICAN</name>
<evidence type="ECO:0000256" key="2">
    <source>
        <dbReference type="ARBA" id="ARBA00022692"/>
    </source>
</evidence>
<accession>A0A6J1MJS1</accession>
<dbReference type="PANTHER" id="PTHR24064">
    <property type="entry name" value="SOLUTE CARRIER FAMILY 22 MEMBER"/>
    <property type="match status" value="1"/>
</dbReference>
<feature type="transmembrane region" description="Helical" evidence="5">
    <location>
        <begin position="208"/>
        <end position="230"/>
    </location>
</feature>
<dbReference type="InterPro" id="IPR020846">
    <property type="entry name" value="MFS_dom"/>
</dbReference>
<evidence type="ECO:0000313" key="7">
    <source>
        <dbReference type="Proteomes" id="UP001652582"/>
    </source>
</evidence>
<dbReference type="Pfam" id="PF00083">
    <property type="entry name" value="Sugar_tr"/>
    <property type="match status" value="1"/>
</dbReference>
<dbReference type="KEGG" id="bany:112044184"/>
<dbReference type="Gene3D" id="1.20.1250.20">
    <property type="entry name" value="MFS general substrate transporter like domains"/>
    <property type="match status" value="1"/>
</dbReference>
<evidence type="ECO:0000256" key="5">
    <source>
        <dbReference type="SAM" id="Phobius"/>
    </source>
</evidence>